<dbReference type="PANTHER" id="PTHR10867:SF18">
    <property type="entry name" value="PHENYLETHANOLAMINE N-METHYLTRANSFERASE"/>
    <property type="match status" value="1"/>
</dbReference>
<dbReference type="GO" id="GO:0005829">
    <property type="term" value="C:cytosol"/>
    <property type="evidence" value="ECO:0007669"/>
    <property type="project" value="TreeGrafter"/>
</dbReference>
<gene>
    <name evidence="5" type="ORF">ANANG_G00042100</name>
</gene>
<dbReference type="GO" id="GO:0004603">
    <property type="term" value="F:phenylethanolamine N-methyltransferase activity"/>
    <property type="evidence" value="ECO:0007669"/>
    <property type="project" value="TreeGrafter"/>
</dbReference>
<reference evidence="5" key="1">
    <citation type="submission" date="2021-01" db="EMBL/GenBank/DDBJ databases">
        <title>A chromosome-scale assembly of European eel, Anguilla anguilla.</title>
        <authorList>
            <person name="Henkel C."/>
            <person name="Jong-Raadsen S.A."/>
            <person name="Dufour S."/>
            <person name="Weltzien F.-A."/>
            <person name="Palstra A.P."/>
            <person name="Pelster B."/>
            <person name="Spaink H.P."/>
            <person name="Van Den Thillart G.E."/>
            <person name="Jansen H."/>
            <person name="Zahm M."/>
            <person name="Klopp C."/>
            <person name="Cedric C."/>
            <person name="Louis A."/>
            <person name="Berthelot C."/>
            <person name="Parey E."/>
            <person name="Roest Crollius H."/>
            <person name="Montfort J."/>
            <person name="Robinson-Rechavi M."/>
            <person name="Bucao C."/>
            <person name="Bouchez O."/>
            <person name="Gislard M."/>
            <person name="Lluch J."/>
            <person name="Milhes M."/>
            <person name="Lampietro C."/>
            <person name="Lopez Roques C."/>
            <person name="Donnadieu C."/>
            <person name="Braasch I."/>
            <person name="Desvignes T."/>
            <person name="Postlethwait J."/>
            <person name="Bobe J."/>
            <person name="Guiguen Y."/>
            <person name="Dirks R."/>
        </authorList>
    </citation>
    <scope>NUCLEOTIDE SEQUENCE</scope>
    <source>
        <strain evidence="5">Tag_6206</strain>
        <tissue evidence="5">Liver</tissue>
    </source>
</reference>
<dbReference type="EMBL" id="JAFIRN010000002">
    <property type="protein sequence ID" value="KAG5854841.1"/>
    <property type="molecule type" value="Genomic_DNA"/>
</dbReference>
<sequence>MDGGRGEDMDQRSRDGVAAMARCYQDFDPKAYLQYNYTPPRADFTRSDSIVPWKLGCLHRAFTEGDVGGETLVDVGSGPTLYQVLSGCELFGRVVLTDFLEVNRRELRRWLRDEEGSFDWTPYLKHVCKLEGRGPAAWREKAARLRSVVTEILPIDSVSPDLASFRRALGHLSALLKPGGHLLLIGALGESYYMAGPGVRIPVVPLDEAQVCSGLRDNGYALAHLSAYTLPPDMRVGVDDVSGIFFAKAKKMV</sequence>
<dbReference type="Pfam" id="PF01234">
    <property type="entry name" value="NNMT_PNMT_TEMT"/>
    <property type="match status" value="1"/>
</dbReference>
<evidence type="ECO:0000313" key="5">
    <source>
        <dbReference type="EMBL" id="KAG5854841.1"/>
    </source>
</evidence>
<comment type="similarity">
    <text evidence="1">Belongs to the class I-like SAM-binding methyltransferase superfamily. NNMT/PNMT/TEMT family.</text>
</comment>
<dbReference type="Gene3D" id="3.40.50.150">
    <property type="entry name" value="Vaccinia Virus protein VP39"/>
    <property type="match status" value="2"/>
</dbReference>
<comment type="caution">
    <text evidence="5">The sequence shown here is derived from an EMBL/GenBank/DDBJ whole genome shotgun (WGS) entry which is preliminary data.</text>
</comment>
<keyword evidence="4" id="KW-0949">S-adenosyl-L-methionine</keyword>
<accession>A0A9D3MVW4</accession>
<keyword evidence="2" id="KW-0489">Methyltransferase</keyword>
<dbReference type="Proteomes" id="UP001044222">
    <property type="component" value="Unassembled WGS sequence"/>
</dbReference>
<dbReference type="PROSITE" id="PS51681">
    <property type="entry name" value="SAM_MT_NNMT_PNMT_TEMT"/>
    <property type="match status" value="1"/>
</dbReference>
<protein>
    <recommendedName>
        <fullName evidence="7">Phenylethanolamine N-methyltransferase</fullName>
    </recommendedName>
</protein>
<evidence type="ECO:0000256" key="4">
    <source>
        <dbReference type="ARBA" id="ARBA00022691"/>
    </source>
</evidence>
<dbReference type="AlphaFoldDB" id="A0A9D3MVW4"/>
<organism evidence="5 6">
    <name type="scientific">Anguilla anguilla</name>
    <name type="common">European freshwater eel</name>
    <name type="synonym">Muraena anguilla</name>
    <dbReference type="NCBI Taxonomy" id="7936"/>
    <lineage>
        <taxon>Eukaryota</taxon>
        <taxon>Metazoa</taxon>
        <taxon>Chordata</taxon>
        <taxon>Craniata</taxon>
        <taxon>Vertebrata</taxon>
        <taxon>Euteleostomi</taxon>
        <taxon>Actinopterygii</taxon>
        <taxon>Neopterygii</taxon>
        <taxon>Teleostei</taxon>
        <taxon>Anguilliformes</taxon>
        <taxon>Anguillidae</taxon>
        <taxon>Anguilla</taxon>
    </lineage>
</organism>
<dbReference type="InterPro" id="IPR029063">
    <property type="entry name" value="SAM-dependent_MTases_sf"/>
</dbReference>
<dbReference type="GO" id="GO:0032259">
    <property type="term" value="P:methylation"/>
    <property type="evidence" value="ECO:0007669"/>
    <property type="project" value="UniProtKB-KW"/>
</dbReference>
<keyword evidence="3" id="KW-0808">Transferase</keyword>
<keyword evidence="6" id="KW-1185">Reference proteome</keyword>
<dbReference type="InterPro" id="IPR000940">
    <property type="entry name" value="NNMT_TEMT_trans"/>
</dbReference>
<evidence type="ECO:0008006" key="7">
    <source>
        <dbReference type="Google" id="ProtNLM"/>
    </source>
</evidence>
<evidence type="ECO:0000313" key="6">
    <source>
        <dbReference type="Proteomes" id="UP001044222"/>
    </source>
</evidence>
<proteinExistence type="inferred from homology"/>
<evidence type="ECO:0000256" key="3">
    <source>
        <dbReference type="ARBA" id="ARBA00022679"/>
    </source>
</evidence>
<dbReference type="PANTHER" id="PTHR10867">
    <property type="entry name" value="NNMT/PNMT/TEMT FAMILY MEMBER"/>
    <property type="match status" value="1"/>
</dbReference>
<dbReference type="SUPFAM" id="SSF53335">
    <property type="entry name" value="S-adenosyl-L-methionine-dependent methyltransferases"/>
    <property type="match status" value="1"/>
</dbReference>
<evidence type="ECO:0000256" key="1">
    <source>
        <dbReference type="ARBA" id="ARBA00007996"/>
    </source>
</evidence>
<evidence type="ECO:0000256" key="2">
    <source>
        <dbReference type="ARBA" id="ARBA00022603"/>
    </source>
</evidence>
<name>A0A9D3MVW4_ANGAN</name>